<dbReference type="Proteomes" id="UP000252008">
    <property type="component" value="Unassembled WGS sequence"/>
</dbReference>
<dbReference type="EMBL" id="UEGS01000001">
    <property type="protein sequence ID" value="SRX83482.1"/>
    <property type="molecule type" value="Genomic_DNA"/>
</dbReference>
<proteinExistence type="predicted"/>
<evidence type="ECO:0008006" key="4">
    <source>
        <dbReference type="Google" id="ProtNLM"/>
    </source>
</evidence>
<organism evidence="2 3">
    <name type="scientific">Mycolicibacterium parafortuitum</name>
    <name type="common">Mycobacterium parafortuitum</name>
    <dbReference type="NCBI Taxonomy" id="39692"/>
    <lineage>
        <taxon>Bacteria</taxon>
        <taxon>Bacillati</taxon>
        <taxon>Actinomycetota</taxon>
        <taxon>Actinomycetes</taxon>
        <taxon>Mycobacteriales</taxon>
        <taxon>Mycobacteriaceae</taxon>
        <taxon>Mycolicibacterium</taxon>
    </lineage>
</organism>
<keyword evidence="1" id="KW-0732">Signal</keyword>
<sequence length="166" mass="17738">MSPARARHALTAATVIAAACVCAAPAATAAPPNWSGRYTVVTFASQKIGTSIATRQPEPDFSAQYTFSTTCVGTCVATAGDGPAPSNPTVPQPSRYTWDGRQWVFNYNWQWECFRGEGLPREYAAARSLVFYAPTADGSMFGTWRTEILDGVCKGTVVMPVAAYPA</sequence>
<evidence type="ECO:0000313" key="2">
    <source>
        <dbReference type="EMBL" id="SRX83482.1"/>
    </source>
</evidence>
<evidence type="ECO:0000313" key="3">
    <source>
        <dbReference type="Proteomes" id="UP000252008"/>
    </source>
</evidence>
<dbReference type="PROSITE" id="PS51257">
    <property type="entry name" value="PROKAR_LIPOPROTEIN"/>
    <property type="match status" value="1"/>
</dbReference>
<accession>A0A375YQU4</accession>
<name>A0A375YQU4_MYCPF</name>
<protein>
    <recommendedName>
        <fullName evidence="4">Secreted protein</fullName>
    </recommendedName>
</protein>
<feature type="signal peptide" evidence="1">
    <location>
        <begin position="1"/>
        <end position="29"/>
    </location>
</feature>
<gene>
    <name evidence="2" type="ORF">MPP7335_05261</name>
</gene>
<evidence type="ECO:0000256" key="1">
    <source>
        <dbReference type="SAM" id="SignalP"/>
    </source>
</evidence>
<keyword evidence="3" id="KW-1185">Reference proteome</keyword>
<reference evidence="2 3" key="1">
    <citation type="submission" date="2018-05" db="EMBL/GenBank/DDBJ databases">
        <authorList>
            <consortium name="IHU Genomes"/>
        </authorList>
    </citation>
    <scope>NUCLEOTIDE SEQUENCE [LARGE SCALE GENOMIC DNA]</scope>
    <source>
        <strain evidence="2 3">P7335</strain>
    </source>
</reference>
<feature type="chain" id="PRO_5016779338" description="Secreted protein" evidence="1">
    <location>
        <begin position="30"/>
        <end position="166"/>
    </location>
</feature>
<dbReference type="RefSeq" id="WP_083146376.1">
    <property type="nucleotide sequence ID" value="NZ_MVID01000034.1"/>
</dbReference>
<dbReference type="AlphaFoldDB" id="A0A375YQU4"/>